<reference evidence="4" key="1">
    <citation type="submission" date="2018-09" db="EMBL/GenBank/DDBJ databases">
        <authorList>
            <person name="Livingstone P.G."/>
            <person name="Whitworth D.E."/>
        </authorList>
    </citation>
    <scope>NUCLEOTIDE SEQUENCE [LARGE SCALE GENOMIC DNA]</scope>
    <source>
        <strain evidence="4">CA043D</strain>
    </source>
</reference>
<evidence type="ECO:0000313" key="3">
    <source>
        <dbReference type="EMBL" id="RKH02687.1"/>
    </source>
</evidence>
<dbReference type="Pfam" id="PF14351">
    <property type="entry name" value="DUF4401"/>
    <property type="match status" value="1"/>
</dbReference>
<keyword evidence="1" id="KW-0812">Transmembrane</keyword>
<feature type="transmembrane region" description="Helical" evidence="1">
    <location>
        <begin position="176"/>
        <end position="192"/>
    </location>
</feature>
<dbReference type="InterPro" id="IPR025513">
    <property type="entry name" value="DUF4401"/>
</dbReference>
<feature type="transmembrane region" description="Helical" evidence="1">
    <location>
        <begin position="103"/>
        <end position="121"/>
    </location>
</feature>
<feature type="transmembrane region" description="Helical" evidence="1">
    <location>
        <begin position="127"/>
        <end position="144"/>
    </location>
</feature>
<feature type="transmembrane region" description="Helical" evidence="1">
    <location>
        <begin position="204"/>
        <end position="221"/>
    </location>
</feature>
<feature type="transmembrane region" description="Helical" evidence="1">
    <location>
        <begin position="275"/>
        <end position="306"/>
    </location>
</feature>
<feature type="transmembrane region" description="Helical" evidence="1">
    <location>
        <begin position="149"/>
        <end position="170"/>
    </location>
</feature>
<dbReference type="OrthoDB" id="5495410at2"/>
<protein>
    <submittedName>
        <fullName evidence="3">DUF4401 domain-containing protein</fullName>
    </submittedName>
</protein>
<evidence type="ECO:0000313" key="4">
    <source>
        <dbReference type="Proteomes" id="UP000268313"/>
    </source>
</evidence>
<evidence type="ECO:0000256" key="1">
    <source>
        <dbReference type="SAM" id="Phobius"/>
    </source>
</evidence>
<feature type="transmembrane region" description="Helical" evidence="1">
    <location>
        <begin position="75"/>
        <end position="91"/>
    </location>
</feature>
<feature type="transmembrane region" description="Helical" evidence="1">
    <location>
        <begin position="337"/>
        <end position="357"/>
    </location>
</feature>
<feature type="transmembrane region" description="Helical" evidence="1">
    <location>
        <begin position="44"/>
        <end position="69"/>
    </location>
</feature>
<keyword evidence="1" id="KW-1133">Transmembrane helix</keyword>
<evidence type="ECO:0000259" key="2">
    <source>
        <dbReference type="Pfam" id="PF14351"/>
    </source>
</evidence>
<keyword evidence="1" id="KW-0472">Membrane</keyword>
<dbReference type="Proteomes" id="UP000268313">
    <property type="component" value="Unassembled WGS sequence"/>
</dbReference>
<name>A0A3A8K5Y6_9BACT</name>
<keyword evidence="4" id="KW-1185">Reference proteome</keyword>
<feature type="domain" description="DUF4401" evidence="2">
    <location>
        <begin position="43"/>
        <end position="359"/>
    </location>
</feature>
<accession>A0A3A8K5Y6</accession>
<dbReference type="EMBL" id="RAWE01000050">
    <property type="protein sequence ID" value="RKH02687.1"/>
    <property type="molecule type" value="Genomic_DNA"/>
</dbReference>
<sequence>MALRPTIQDVLAGLKAEGHVDAEVDARARTTLEIRQKAVGASPWFVKALAGVGAWMSAALMLSFFACVGLWKEEAALTGLGLALAVASVFLRRSTRGPFMEQLALALCMAGVGAFLAGLGAMDQGTITLAFTGMVVSLALLAVFPDLILYFLATVGICVSVGVLALETVGGSGVDVWMLVCAAALAGILLFEPRLRRGQLGARVGPIAFALACAVPGWLLFRSFENSQEGFHYVFRFESEFVPSAYLSLALALLALGTGWRVLREMGLEHEKRVWIPAACALVLLTVMTLNTPGVLVAALMLTLGFHRRSRVMLGLAVAFLLTFGAYYYYDLHITLLAKALALAGSGLVLLGVRQFFLRRESAVLAEAR</sequence>
<dbReference type="RefSeq" id="WP_120603411.1">
    <property type="nucleotide sequence ID" value="NZ_RAWE01000050.1"/>
</dbReference>
<comment type="caution">
    <text evidence="3">The sequence shown here is derived from an EMBL/GenBank/DDBJ whole genome shotgun (WGS) entry which is preliminary data.</text>
</comment>
<gene>
    <name evidence="3" type="ORF">D7X32_16005</name>
</gene>
<feature type="transmembrane region" description="Helical" evidence="1">
    <location>
        <begin position="241"/>
        <end position="263"/>
    </location>
</feature>
<dbReference type="AlphaFoldDB" id="A0A3A8K5Y6"/>
<organism evidence="3 4">
    <name type="scientific">Corallococcus carmarthensis</name>
    <dbReference type="NCBI Taxonomy" id="2316728"/>
    <lineage>
        <taxon>Bacteria</taxon>
        <taxon>Pseudomonadati</taxon>
        <taxon>Myxococcota</taxon>
        <taxon>Myxococcia</taxon>
        <taxon>Myxococcales</taxon>
        <taxon>Cystobacterineae</taxon>
        <taxon>Myxococcaceae</taxon>
        <taxon>Corallococcus</taxon>
    </lineage>
</organism>
<feature type="transmembrane region" description="Helical" evidence="1">
    <location>
        <begin position="312"/>
        <end position="330"/>
    </location>
</feature>
<proteinExistence type="predicted"/>